<proteinExistence type="predicted"/>
<evidence type="ECO:0000313" key="4">
    <source>
        <dbReference type="EMBL" id="KDR51938.1"/>
    </source>
</evidence>
<dbReference type="HOGENOM" id="CLU_021594_4_1_10"/>
<evidence type="ECO:0000313" key="5">
    <source>
        <dbReference type="Proteomes" id="UP000027442"/>
    </source>
</evidence>
<evidence type="ECO:0000256" key="1">
    <source>
        <dbReference type="ARBA" id="ARBA00023239"/>
    </source>
</evidence>
<dbReference type="GO" id="GO:0006531">
    <property type="term" value="P:aspartate metabolic process"/>
    <property type="evidence" value="ECO:0007669"/>
    <property type="project" value="TreeGrafter"/>
</dbReference>
<name>A0A069QGE5_HOYLO</name>
<dbReference type="InterPro" id="IPR022761">
    <property type="entry name" value="Fumarate_lyase_N"/>
</dbReference>
<dbReference type="InterPro" id="IPR051546">
    <property type="entry name" value="Aspartate_Ammonia-Lyase"/>
</dbReference>
<dbReference type="FunFam" id="1.10.40.30:FF:000002">
    <property type="entry name" value="Fumarate hydratase class II"/>
    <property type="match status" value="1"/>
</dbReference>
<dbReference type="CDD" id="cd01357">
    <property type="entry name" value="Aspartase"/>
    <property type="match status" value="1"/>
</dbReference>
<dbReference type="InterPro" id="IPR024083">
    <property type="entry name" value="Fumarase/histidase_N"/>
</dbReference>
<dbReference type="GO" id="GO:0008797">
    <property type="term" value="F:aspartate ammonia-lyase activity"/>
    <property type="evidence" value="ECO:0007669"/>
    <property type="project" value="TreeGrafter"/>
</dbReference>
<dbReference type="GO" id="GO:0005829">
    <property type="term" value="C:cytosol"/>
    <property type="evidence" value="ECO:0007669"/>
    <property type="project" value="TreeGrafter"/>
</dbReference>
<dbReference type="Pfam" id="PF10415">
    <property type="entry name" value="FumaraseC_C"/>
    <property type="match status" value="1"/>
</dbReference>
<dbReference type="PRINTS" id="PR00149">
    <property type="entry name" value="FUMRATELYASE"/>
</dbReference>
<dbReference type="Gene3D" id="1.20.200.10">
    <property type="entry name" value="Fumarase/aspartase (Central domain)"/>
    <property type="match status" value="1"/>
</dbReference>
<dbReference type="Gene3D" id="1.10.275.10">
    <property type="entry name" value="Fumarase/aspartase (N-terminal domain)"/>
    <property type="match status" value="1"/>
</dbReference>
<dbReference type="PANTHER" id="PTHR42696:SF2">
    <property type="entry name" value="ASPARTATE AMMONIA-LYASE"/>
    <property type="match status" value="1"/>
</dbReference>
<reference evidence="4 5" key="1">
    <citation type="submission" date="2013-08" db="EMBL/GenBank/DDBJ databases">
        <authorList>
            <person name="Weinstock G."/>
            <person name="Sodergren E."/>
            <person name="Wylie T."/>
            <person name="Fulton L."/>
            <person name="Fulton R."/>
            <person name="Fronick C."/>
            <person name="O'Laughlin M."/>
            <person name="Godfrey J."/>
            <person name="Miner T."/>
            <person name="Herter B."/>
            <person name="Appelbaum E."/>
            <person name="Cordes M."/>
            <person name="Lek S."/>
            <person name="Wollam A."/>
            <person name="Pepin K.H."/>
            <person name="Palsikar V.B."/>
            <person name="Mitreva M."/>
            <person name="Wilson R.K."/>
        </authorList>
    </citation>
    <scope>NUCLEOTIDE SEQUENCE [LARGE SCALE GENOMIC DNA]</scope>
    <source>
        <strain evidence="4 5">ATCC 15930</strain>
    </source>
</reference>
<accession>A0A069QGE5</accession>
<dbReference type="InterPro" id="IPR020557">
    <property type="entry name" value="Fumarate_lyase_CS"/>
</dbReference>
<dbReference type="RefSeq" id="WP_018967734.1">
    <property type="nucleotide sequence ID" value="NZ_KB899217.1"/>
</dbReference>
<dbReference type="Proteomes" id="UP000027442">
    <property type="component" value="Unassembled WGS sequence"/>
</dbReference>
<evidence type="ECO:0000259" key="3">
    <source>
        <dbReference type="Pfam" id="PF10415"/>
    </source>
</evidence>
<feature type="domain" description="Fumarate lyase N-terminal" evidence="2">
    <location>
        <begin position="16"/>
        <end position="346"/>
    </location>
</feature>
<dbReference type="SUPFAM" id="SSF48557">
    <property type="entry name" value="L-aspartase-like"/>
    <property type="match status" value="1"/>
</dbReference>
<dbReference type="PANTHER" id="PTHR42696">
    <property type="entry name" value="ASPARTATE AMMONIA-LYASE"/>
    <property type="match status" value="1"/>
</dbReference>
<sequence length="475" mass="51940">MNKSVKTRIESDLLGSREVPEEALYGVQTLRALENFPISNFKLSQYPLFIKGLAITKMGAAEANHQLGLLTDDMAKAIKTACQELIDGKHHEQFPIDMIQGGAGTSTNMNANEVIANRALELMGYKRGDYAHCSPNDHVNCSQSTNDAYPTAIHIGLYYTYLALVPHFEELIRSFERKAKEFAGVIKMGRTQWQDAVPMTLGQTFAGFASILRNELPHLEAAARELLTINMGATAIGTGICAEPGYAEKSTAAIAKITGHKYILADDLVGATSDTSSLAGYSSALRMIALKMNKICNDLRLLSSGPRCGLNEINLPPMQPGSSIMPGKVNPVIPEVMNQIAYKVIGNDLCVAMSSEEAQMELNPMEPVIAQCCFESSEILIQGFDTLRIRCIDGITANEEVCRNYVHNSIGIITALNPVIGYKNSTKIAKEAIETGRSVYDLILEHDILSKEDLDTIMKPENMIKPVKLGIKPKK</sequence>
<organism evidence="4 5">
    <name type="scientific">Hoylesella loescheii DSM 19665 = JCM 12249 = ATCC 15930</name>
    <dbReference type="NCBI Taxonomy" id="1122985"/>
    <lineage>
        <taxon>Bacteria</taxon>
        <taxon>Pseudomonadati</taxon>
        <taxon>Bacteroidota</taxon>
        <taxon>Bacteroidia</taxon>
        <taxon>Bacteroidales</taxon>
        <taxon>Prevotellaceae</taxon>
        <taxon>Hoylesella</taxon>
    </lineage>
</organism>
<dbReference type="InterPro" id="IPR000362">
    <property type="entry name" value="Fumarate_lyase_fam"/>
</dbReference>
<feature type="domain" description="Fumarase C C-terminal" evidence="3">
    <location>
        <begin position="412"/>
        <end position="465"/>
    </location>
</feature>
<dbReference type="AlphaFoldDB" id="A0A069QGE5"/>
<gene>
    <name evidence="4" type="ORF">HMPREF1991_01988</name>
</gene>
<dbReference type="EMBL" id="JNGW01000086">
    <property type="protein sequence ID" value="KDR51938.1"/>
    <property type="molecule type" value="Genomic_DNA"/>
</dbReference>
<dbReference type="InterPro" id="IPR018951">
    <property type="entry name" value="Fumarase_C_C"/>
</dbReference>
<dbReference type="eggNOG" id="COG1027">
    <property type="taxonomic scope" value="Bacteria"/>
</dbReference>
<comment type="caution">
    <text evidence="4">The sequence shown here is derived from an EMBL/GenBank/DDBJ whole genome shotgun (WGS) entry which is preliminary data.</text>
</comment>
<keyword evidence="5" id="KW-1185">Reference proteome</keyword>
<evidence type="ECO:0000259" key="2">
    <source>
        <dbReference type="Pfam" id="PF00206"/>
    </source>
</evidence>
<keyword evidence="1 4" id="KW-0456">Lyase</keyword>
<dbReference type="PROSITE" id="PS00163">
    <property type="entry name" value="FUMARATE_LYASES"/>
    <property type="match status" value="1"/>
</dbReference>
<dbReference type="Gene3D" id="1.10.40.30">
    <property type="entry name" value="Fumarase/aspartase (C-terminal domain)"/>
    <property type="match status" value="1"/>
</dbReference>
<dbReference type="InterPro" id="IPR008948">
    <property type="entry name" value="L-Aspartase-like"/>
</dbReference>
<dbReference type="NCBIfam" id="NF008909">
    <property type="entry name" value="PRK12273.1"/>
    <property type="match status" value="1"/>
</dbReference>
<dbReference type="Pfam" id="PF00206">
    <property type="entry name" value="Lyase_1"/>
    <property type="match status" value="1"/>
</dbReference>
<dbReference type="GO" id="GO:0006099">
    <property type="term" value="P:tricarboxylic acid cycle"/>
    <property type="evidence" value="ECO:0007669"/>
    <property type="project" value="InterPro"/>
</dbReference>
<dbReference type="PATRIC" id="fig|1122985.7.peg.2057"/>
<dbReference type="FunFam" id="1.20.200.10:FF:000001">
    <property type="entry name" value="Fumarate hydratase, mitochondrial"/>
    <property type="match status" value="1"/>
</dbReference>
<dbReference type="FunFam" id="1.10.275.10:FF:000001">
    <property type="entry name" value="Fumarate hydratase, mitochondrial"/>
    <property type="match status" value="1"/>
</dbReference>
<protein>
    <submittedName>
        <fullName evidence="4">Aspartate ammonia-lyase</fullName>
    </submittedName>
</protein>